<sequence length="135" mass="15285">MGTLLRVEGEGHERLEYRMLEGSCDSGKVLLYLDARAHEAEQGGKPCVVVLDNAPFHTAGVLREREAEWEGRGLTLYRLPAYCLHLNLIEGVWRRLKGFLMPRRFYDSVAELKQAVMHALRLLGAVEVQYSLGDT</sequence>
<dbReference type="InterPro" id="IPR036397">
    <property type="entry name" value="RNaseH_sf"/>
</dbReference>
<reference evidence="2 3" key="1">
    <citation type="submission" date="2019-03" db="EMBL/GenBank/DDBJ databases">
        <title>Whole genome sequence of a novel Rubrobacter taiwanensis strain, isolated from Yellowstone National Park.</title>
        <authorList>
            <person name="Freed S."/>
            <person name="Ramaley R.F."/>
            <person name="Kyndt J.A."/>
        </authorList>
    </citation>
    <scope>NUCLEOTIDE SEQUENCE [LARGE SCALE GENOMIC DNA]</scope>
    <source>
        <strain evidence="2 3">Yellowstone</strain>
    </source>
</reference>
<dbReference type="Pfam" id="PF13358">
    <property type="entry name" value="DDE_3"/>
    <property type="match status" value="1"/>
</dbReference>
<comment type="caution">
    <text evidence="2">The sequence shown here is derived from an EMBL/GenBank/DDBJ whole genome shotgun (WGS) entry which is preliminary data.</text>
</comment>
<dbReference type="InterPro" id="IPR038717">
    <property type="entry name" value="Tc1-like_DDE_dom"/>
</dbReference>
<name>A0A4R1BI56_9ACTN</name>
<dbReference type="GO" id="GO:0003676">
    <property type="term" value="F:nucleic acid binding"/>
    <property type="evidence" value="ECO:0007669"/>
    <property type="project" value="InterPro"/>
</dbReference>
<evidence type="ECO:0000313" key="3">
    <source>
        <dbReference type="Proteomes" id="UP000295244"/>
    </source>
</evidence>
<dbReference type="Proteomes" id="UP000295244">
    <property type="component" value="Unassembled WGS sequence"/>
</dbReference>
<evidence type="ECO:0000313" key="2">
    <source>
        <dbReference type="EMBL" id="TCJ16914.1"/>
    </source>
</evidence>
<feature type="domain" description="Tc1-like transposase DDE" evidence="1">
    <location>
        <begin position="19"/>
        <end position="113"/>
    </location>
</feature>
<keyword evidence="3" id="KW-1185">Reference proteome</keyword>
<evidence type="ECO:0000259" key="1">
    <source>
        <dbReference type="Pfam" id="PF13358"/>
    </source>
</evidence>
<dbReference type="Gene3D" id="3.30.420.10">
    <property type="entry name" value="Ribonuclease H-like superfamily/Ribonuclease H"/>
    <property type="match status" value="1"/>
</dbReference>
<accession>A0A4R1BI56</accession>
<dbReference type="AlphaFoldDB" id="A0A4R1BI56"/>
<dbReference type="EMBL" id="SKBU01000015">
    <property type="protein sequence ID" value="TCJ16914.1"/>
    <property type="molecule type" value="Genomic_DNA"/>
</dbReference>
<protein>
    <recommendedName>
        <fullName evidence="1">Tc1-like transposase DDE domain-containing protein</fullName>
    </recommendedName>
</protein>
<organism evidence="2 3">
    <name type="scientific">Rubrobacter taiwanensis</name>
    <dbReference type="NCBI Taxonomy" id="185139"/>
    <lineage>
        <taxon>Bacteria</taxon>
        <taxon>Bacillati</taxon>
        <taxon>Actinomycetota</taxon>
        <taxon>Rubrobacteria</taxon>
        <taxon>Rubrobacterales</taxon>
        <taxon>Rubrobacteraceae</taxon>
        <taxon>Rubrobacter</taxon>
    </lineage>
</organism>
<dbReference type="RefSeq" id="WP_132691223.1">
    <property type="nucleotide sequence ID" value="NZ_SKBU01000015.1"/>
</dbReference>
<gene>
    <name evidence="2" type="ORF">E0L93_09450</name>
</gene>
<proteinExistence type="predicted"/>
<dbReference type="OrthoDB" id="341531at2"/>